<evidence type="ECO:0000256" key="2">
    <source>
        <dbReference type="SAM" id="MobiDB-lite"/>
    </source>
</evidence>
<dbReference type="AlphaFoldDB" id="A0A9P4M5T7"/>
<keyword evidence="1" id="KW-0175">Coiled coil</keyword>
<feature type="region of interest" description="Disordered" evidence="2">
    <location>
        <begin position="769"/>
        <end position="798"/>
    </location>
</feature>
<gene>
    <name evidence="3" type="ORF">NA57DRAFT_56141</name>
</gene>
<keyword evidence="4" id="KW-1185">Reference proteome</keyword>
<feature type="region of interest" description="Disordered" evidence="2">
    <location>
        <begin position="916"/>
        <end position="1000"/>
    </location>
</feature>
<feature type="coiled-coil region" evidence="1">
    <location>
        <begin position="381"/>
        <end position="409"/>
    </location>
</feature>
<feature type="compositionally biased region" description="Polar residues" evidence="2">
    <location>
        <begin position="61"/>
        <end position="76"/>
    </location>
</feature>
<accession>A0A9P4M5T7</accession>
<feature type="region of interest" description="Disordered" evidence="2">
    <location>
        <begin position="734"/>
        <end position="755"/>
    </location>
</feature>
<feature type="compositionally biased region" description="Low complexity" evidence="2">
    <location>
        <begin position="126"/>
        <end position="137"/>
    </location>
</feature>
<name>A0A9P4M5T7_9PEZI</name>
<dbReference type="Proteomes" id="UP000799772">
    <property type="component" value="Unassembled WGS sequence"/>
</dbReference>
<reference evidence="3" key="1">
    <citation type="journal article" date="2020" name="Stud. Mycol.">
        <title>101 Dothideomycetes genomes: a test case for predicting lifestyles and emergence of pathogens.</title>
        <authorList>
            <person name="Haridas S."/>
            <person name="Albert R."/>
            <person name="Binder M."/>
            <person name="Bloem J."/>
            <person name="Labutti K."/>
            <person name="Salamov A."/>
            <person name="Andreopoulos B."/>
            <person name="Baker S."/>
            <person name="Barry K."/>
            <person name="Bills G."/>
            <person name="Bluhm B."/>
            <person name="Cannon C."/>
            <person name="Castanera R."/>
            <person name="Culley D."/>
            <person name="Daum C."/>
            <person name="Ezra D."/>
            <person name="Gonzalez J."/>
            <person name="Henrissat B."/>
            <person name="Kuo A."/>
            <person name="Liang C."/>
            <person name="Lipzen A."/>
            <person name="Lutzoni F."/>
            <person name="Magnuson J."/>
            <person name="Mondo S."/>
            <person name="Nolan M."/>
            <person name="Ohm R."/>
            <person name="Pangilinan J."/>
            <person name="Park H.-J."/>
            <person name="Ramirez L."/>
            <person name="Alfaro M."/>
            <person name="Sun H."/>
            <person name="Tritt A."/>
            <person name="Yoshinaga Y."/>
            <person name="Zwiers L.-H."/>
            <person name="Turgeon B."/>
            <person name="Goodwin S."/>
            <person name="Spatafora J."/>
            <person name="Crous P."/>
            <person name="Grigoriev I."/>
        </authorList>
    </citation>
    <scope>NUCLEOTIDE SEQUENCE</scope>
    <source>
        <strain evidence="3">CBS 133067</strain>
    </source>
</reference>
<feature type="compositionally biased region" description="Polar residues" evidence="2">
    <location>
        <begin position="434"/>
        <end position="452"/>
    </location>
</feature>
<sequence length="1037" mass="117024">MCRVEETTYIYPDGERRIGRRPRFCRRSNGSSLCHDHERENMGTIMVQTEPGLDDDRNLPSPASSNFPPTPESGTNVEVRAPATVGRQPSTRDHHGKRRIDTSTIRVRIRKDSPKWESRPGHHHSASSSSSAAASSSGIPAYVSPTTMQPETLSFDVPPELSRAGPDSPTERLRRRLRPVITSAPQPNPSHDSTSASSSSRSRQLHSNGREGQEPRSSDPEGRRAREEANRQERQRRREVRRGKEPEQSGPTRTALSAEQEAEERARDEFAMREYERVQAREELRRQHREREREREERERRERELRDAQTQQAQSAPSRARRHSVHYADIADDFQSMRVSDGSSTTEGIRRREELLRQINDRRAAEEASQRDRTFETRQRIHQLEAEQRAEEERQRRLVELRAREAQQQQRQSYPQQPYPNYQTEFRFPAGSQARPSSAGTRRYSGNWTAASYHSDPAPESGRGWHNEDVSPRAPRRTNSTRQAPVLARQPSNHHLRQSVSYTSANIPANVEVRRPGSSSSNTVPWIHDIEARRVRGEQVLENARARADAAEREARARVASQRLGYAVEQYPEGSPEWWRYHYPGRHSQLSEFQHIAGNNVDVAVQVLADRNNLGRYRRGFSLQLHKSPRSTAAAFHQQQPTPSPSRFSINFRHELIPPGTKWVASSKMADFTIKPPASGVLDPDSPTSNKRDAPSYELLWNVVGRLRGDVWGLQKQLEEMSGRMDTFEQRLSSVEESTFTPPETPTSTSARDEPKSMLEQFLETYKTQPPRDSAIGGKEPESAFTVSPSTTKAPDAGQTAKVENLLGPAALLHERLEGVVGRLERFEARQQKTAEASTPLVHRMGSGQSKQSSSLWPELKYPFVDLNFTKARSQNTGAKHFTSTPVNADIDARIRKIQQDCVSILEERTELGKTASFSSSKLPQRRLVRENNEAVTTKTPTRSSANAINSQPPPYASSRPRVVFGRPSVPAPSKPVSPPSLTSSPWAKYSGPKSSPSPFVTSAKAVASDMHTYSFKGSRNMYEFFKEKAAESSAES</sequence>
<organism evidence="3 4">
    <name type="scientific">Rhizodiscina lignyota</name>
    <dbReference type="NCBI Taxonomy" id="1504668"/>
    <lineage>
        <taxon>Eukaryota</taxon>
        <taxon>Fungi</taxon>
        <taxon>Dikarya</taxon>
        <taxon>Ascomycota</taxon>
        <taxon>Pezizomycotina</taxon>
        <taxon>Dothideomycetes</taxon>
        <taxon>Pleosporomycetidae</taxon>
        <taxon>Aulographales</taxon>
        <taxon>Rhizodiscinaceae</taxon>
        <taxon>Rhizodiscina</taxon>
    </lineage>
</organism>
<feature type="compositionally biased region" description="Low complexity" evidence="2">
    <location>
        <begin position="734"/>
        <end position="750"/>
    </location>
</feature>
<evidence type="ECO:0000313" key="4">
    <source>
        <dbReference type="Proteomes" id="UP000799772"/>
    </source>
</evidence>
<protein>
    <submittedName>
        <fullName evidence="3">Uncharacterized protein</fullName>
    </submittedName>
</protein>
<feature type="compositionally biased region" description="Basic and acidic residues" evidence="2">
    <location>
        <begin position="110"/>
        <end position="120"/>
    </location>
</feature>
<feature type="region of interest" description="Disordered" evidence="2">
    <location>
        <begin position="430"/>
        <end position="496"/>
    </location>
</feature>
<feature type="compositionally biased region" description="Basic and acidic residues" evidence="2">
    <location>
        <begin position="263"/>
        <end position="307"/>
    </location>
</feature>
<feature type="compositionally biased region" description="Pro residues" evidence="2">
    <location>
        <begin position="970"/>
        <end position="979"/>
    </location>
</feature>
<feature type="compositionally biased region" description="Basic and acidic residues" evidence="2">
    <location>
        <begin position="208"/>
        <end position="233"/>
    </location>
</feature>
<proteinExistence type="predicted"/>
<feature type="region of interest" description="Disordered" evidence="2">
    <location>
        <begin position="360"/>
        <end position="379"/>
    </location>
</feature>
<feature type="compositionally biased region" description="Polar residues" evidence="2">
    <location>
        <begin position="308"/>
        <end position="317"/>
    </location>
</feature>
<evidence type="ECO:0000313" key="3">
    <source>
        <dbReference type="EMBL" id="KAF2098473.1"/>
    </source>
</evidence>
<dbReference type="EMBL" id="ML978126">
    <property type="protein sequence ID" value="KAF2098473.1"/>
    <property type="molecule type" value="Genomic_DNA"/>
</dbReference>
<feature type="compositionally biased region" description="Polar residues" evidence="2">
    <location>
        <begin position="934"/>
        <end position="951"/>
    </location>
</feature>
<comment type="caution">
    <text evidence="3">The sequence shown here is derived from an EMBL/GenBank/DDBJ whole genome shotgun (WGS) entry which is preliminary data.</text>
</comment>
<feature type="compositionally biased region" description="Polar residues" evidence="2">
    <location>
        <begin position="337"/>
        <end position="347"/>
    </location>
</feature>
<evidence type="ECO:0000256" key="1">
    <source>
        <dbReference type="SAM" id="Coils"/>
    </source>
</evidence>
<feature type="region of interest" description="Disordered" evidence="2">
    <location>
        <begin position="50"/>
        <end position="354"/>
    </location>
</feature>
<feature type="compositionally biased region" description="Low complexity" evidence="2">
    <location>
        <begin position="190"/>
        <end position="207"/>
    </location>
</feature>